<evidence type="ECO:0000313" key="4">
    <source>
        <dbReference type="Proteomes" id="UP000191691"/>
    </source>
</evidence>
<evidence type="ECO:0000313" key="3">
    <source>
        <dbReference type="EMBL" id="OQE69460.1"/>
    </source>
</evidence>
<dbReference type="Proteomes" id="UP000191691">
    <property type="component" value="Unassembled WGS sequence"/>
</dbReference>
<keyword evidence="1" id="KW-0802">TPR repeat</keyword>
<protein>
    <recommendedName>
        <fullName evidence="5">Kinesin light chain</fullName>
    </recommendedName>
</protein>
<dbReference type="InterPro" id="IPR019734">
    <property type="entry name" value="TPR_rpt"/>
</dbReference>
<dbReference type="EMBL" id="MOOB01000133">
    <property type="protein sequence ID" value="OQE69460.1"/>
    <property type="molecule type" value="Genomic_DNA"/>
</dbReference>
<evidence type="ECO:0008006" key="5">
    <source>
        <dbReference type="Google" id="ProtNLM"/>
    </source>
</evidence>
<dbReference type="Pfam" id="PF13374">
    <property type="entry name" value="TPR_10"/>
    <property type="match status" value="2"/>
</dbReference>
<feature type="compositionally biased region" description="Polar residues" evidence="2">
    <location>
        <begin position="304"/>
        <end position="316"/>
    </location>
</feature>
<feature type="region of interest" description="Disordered" evidence="2">
    <location>
        <begin position="1"/>
        <end position="25"/>
    </location>
</feature>
<dbReference type="PANTHER" id="PTHR46082">
    <property type="entry name" value="ATP/GTP-BINDING PROTEIN-RELATED"/>
    <property type="match status" value="1"/>
</dbReference>
<evidence type="ECO:0000256" key="1">
    <source>
        <dbReference type="PROSITE-ProRule" id="PRU00339"/>
    </source>
</evidence>
<dbReference type="PROSITE" id="PS50005">
    <property type="entry name" value="TPR"/>
    <property type="match status" value="1"/>
</dbReference>
<feature type="region of interest" description="Disordered" evidence="2">
    <location>
        <begin position="37"/>
        <end position="70"/>
    </location>
</feature>
<feature type="repeat" description="TPR" evidence="1">
    <location>
        <begin position="163"/>
        <end position="196"/>
    </location>
</feature>
<keyword evidence="4" id="KW-1185">Reference proteome</keyword>
<dbReference type="STRING" id="60175.A0A1V6X2U0"/>
<proteinExistence type="predicted"/>
<gene>
    <name evidence="3" type="ORF">PENNAL_c0133G12114</name>
</gene>
<dbReference type="AlphaFoldDB" id="A0A1V6X2U0"/>
<dbReference type="Gene3D" id="1.25.40.10">
    <property type="entry name" value="Tetratricopeptide repeat domain"/>
    <property type="match status" value="1"/>
</dbReference>
<dbReference type="InterPro" id="IPR011990">
    <property type="entry name" value="TPR-like_helical_dom_sf"/>
</dbReference>
<dbReference type="PANTHER" id="PTHR46082:SF6">
    <property type="entry name" value="AAA+ ATPASE DOMAIN-CONTAINING PROTEIN-RELATED"/>
    <property type="match status" value="1"/>
</dbReference>
<feature type="compositionally biased region" description="Polar residues" evidence="2">
    <location>
        <begin position="60"/>
        <end position="70"/>
    </location>
</feature>
<feature type="non-terminal residue" evidence="3">
    <location>
        <position position="316"/>
    </location>
</feature>
<evidence type="ECO:0000256" key="2">
    <source>
        <dbReference type="SAM" id="MobiDB-lite"/>
    </source>
</evidence>
<reference evidence="4" key="1">
    <citation type="journal article" date="2017" name="Nat. Microbiol.">
        <title>Global analysis of biosynthetic gene clusters reveals vast potential of secondary metabolite production in Penicillium species.</title>
        <authorList>
            <person name="Nielsen J.C."/>
            <person name="Grijseels S."/>
            <person name="Prigent S."/>
            <person name="Ji B."/>
            <person name="Dainat J."/>
            <person name="Nielsen K.F."/>
            <person name="Frisvad J.C."/>
            <person name="Workman M."/>
            <person name="Nielsen J."/>
        </authorList>
    </citation>
    <scope>NUCLEOTIDE SEQUENCE [LARGE SCALE GENOMIC DNA]</scope>
    <source>
        <strain evidence="4">IBT 13039</strain>
    </source>
</reference>
<accession>A0A1V6X2U0</accession>
<comment type="caution">
    <text evidence="3">The sequence shown here is derived from an EMBL/GenBank/DDBJ whole genome shotgun (WGS) entry which is preliminary data.</text>
</comment>
<feature type="region of interest" description="Disordered" evidence="2">
    <location>
        <begin position="297"/>
        <end position="316"/>
    </location>
</feature>
<organism evidence="3 4">
    <name type="scientific">Penicillium nalgiovense</name>
    <dbReference type="NCBI Taxonomy" id="60175"/>
    <lineage>
        <taxon>Eukaryota</taxon>
        <taxon>Fungi</taxon>
        <taxon>Dikarya</taxon>
        <taxon>Ascomycota</taxon>
        <taxon>Pezizomycotina</taxon>
        <taxon>Eurotiomycetes</taxon>
        <taxon>Eurotiomycetidae</taxon>
        <taxon>Eurotiales</taxon>
        <taxon>Aspergillaceae</taxon>
        <taxon>Penicillium</taxon>
    </lineage>
</organism>
<name>A0A1V6X2U0_PENNA</name>
<dbReference type="SUPFAM" id="SSF48452">
    <property type="entry name" value="TPR-like"/>
    <property type="match status" value="1"/>
</dbReference>
<sequence length="316" mass="35715">MAPDASNRLSAKEVTESEWLTHTDSPLKEMASLQITESKVSDGASAEKLPTQGPRLEVANNGNGISRTSANMPASDIMAWNEESSTREGFTSSKSKLSLTRSFQIESLSPSDGVQLQLKELQSLHTQGVQFSRENNWNRAQSMLWQAALGRKKLLGLKHSDTRNSYHCLGIVYYHMSNYSKAKQLFQWLLEAQEKLYGSRHQSTLKSRYWIGLLLRRDGNPDEGMDILHSVVKLQQDVLGPNHPETLLTLSEIDQGMRKQWSVIIGIDVHLRGTKVPRSQIFPSDFHRKEARQQAQINELARASHTSSKNTTKQYR</sequence>
<feature type="compositionally biased region" description="Basic and acidic residues" evidence="2">
    <location>
        <begin position="10"/>
        <end position="25"/>
    </location>
</feature>
<dbReference type="InterPro" id="IPR053137">
    <property type="entry name" value="NLR-like"/>
</dbReference>